<reference evidence="2 3" key="1">
    <citation type="submission" date="2017-04" db="EMBL/GenBank/DDBJ databases">
        <title>Characterization, genome and methylation analysis of a phthalic acid esters degrading strain Sphingobium yanoikuyae SHJ.</title>
        <authorList>
            <person name="Feng L."/>
        </authorList>
    </citation>
    <scope>NUCLEOTIDE SEQUENCE [LARGE SCALE GENOMIC DNA]</scope>
    <source>
        <strain evidence="2 3">SHJ</strain>
    </source>
</reference>
<dbReference type="InterPro" id="IPR006427">
    <property type="entry name" value="Portal_HK97"/>
</dbReference>
<dbReference type="Proteomes" id="UP000037029">
    <property type="component" value="Chromosome"/>
</dbReference>
<gene>
    <name evidence="2" type="ORF">BV87_09260</name>
</gene>
<evidence type="ECO:0000313" key="3">
    <source>
        <dbReference type="Proteomes" id="UP000037029"/>
    </source>
</evidence>
<name>A0A0J9CZ09_SPHYA</name>
<feature type="region of interest" description="Disordered" evidence="1">
    <location>
        <begin position="382"/>
        <end position="413"/>
    </location>
</feature>
<organism evidence="2 3">
    <name type="scientific">Sphingobium yanoikuyae</name>
    <name type="common">Sphingomonas yanoikuyae</name>
    <dbReference type="NCBI Taxonomy" id="13690"/>
    <lineage>
        <taxon>Bacteria</taxon>
        <taxon>Pseudomonadati</taxon>
        <taxon>Pseudomonadota</taxon>
        <taxon>Alphaproteobacteria</taxon>
        <taxon>Sphingomonadales</taxon>
        <taxon>Sphingomonadaceae</taxon>
        <taxon>Sphingobium</taxon>
    </lineage>
</organism>
<dbReference type="Pfam" id="PF04860">
    <property type="entry name" value="Phage_portal"/>
    <property type="match status" value="1"/>
</dbReference>
<dbReference type="NCBIfam" id="TIGR01537">
    <property type="entry name" value="portal_HK97"/>
    <property type="match status" value="1"/>
</dbReference>
<sequence>MGKIIDFLLGHPVEQSFQTKNVTTTAVPQHSAEVIENKIREEMSGANAMGVSAVYACARVIAEGLALPPCYLQQTGAKGRTFATEKPLYRLLNIRPNDRQTSYEFREQIGWHLALTGNAFVWLNRSRIGENRGEILEMLVMNPGDVTLLVDPTKPLAPVRYYLFGQEVPAGDIWHLKGPSWLNYEGMKAVSVARNAIGLARATEIYGAKLFENGARPGGLLNLKGSPTQDQIDMVRQAWAAQYSGAGSAHKTALLPGDIEYKPLASTANEAQFIESRRFQIEEACRYFRVSPTKVFQSLGSQSYASVEQAHIAHDQDTDAHWHTRFMQSATVNLLSDAERAAGYIITLDNRDFLRGAAVERMSYYTAGIAAGIFTRNEAREMEGFDRSDDPSADQLTPAANLFGPDQQNTPAE</sequence>
<dbReference type="AlphaFoldDB" id="A0A0J9CZ09"/>
<accession>A0A0J9CZ09</accession>
<evidence type="ECO:0000256" key="1">
    <source>
        <dbReference type="SAM" id="MobiDB-lite"/>
    </source>
</evidence>
<dbReference type="RefSeq" id="WP_048938311.1">
    <property type="nucleotide sequence ID" value="NZ_CP020925.1"/>
</dbReference>
<proteinExistence type="predicted"/>
<dbReference type="InterPro" id="IPR006944">
    <property type="entry name" value="Phage/GTA_portal"/>
</dbReference>
<evidence type="ECO:0000313" key="2">
    <source>
        <dbReference type="EMBL" id="ATP18559.1"/>
    </source>
</evidence>
<dbReference type="EMBL" id="CP020925">
    <property type="protein sequence ID" value="ATP18559.1"/>
    <property type="molecule type" value="Genomic_DNA"/>
</dbReference>
<protein>
    <submittedName>
        <fullName evidence="2">Phage portal protein</fullName>
    </submittedName>
</protein>